<feature type="signal peptide" evidence="1">
    <location>
        <begin position="1"/>
        <end position="30"/>
    </location>
</feature>
<dbReference type="RefSeq" id="WP_241274526.1">
    <property type="nucleotide sequence ID" value="NZ_JAKZGS010000005.1"/>
</dbReference>
<proteinExistence type="predicted"/>
<evidence type="ECO:0008006" key="4">
    <source>
        <dbReference type="Google" id="ProtNLM"/>
    </source>
</evidence>
<gene>
    <name evidence="2" type="ORF">MM236_08425</name>
</gene>
<name>A0ABS9UN04_9BACT</name>
<dbReference type="EMBL" id="JAKZGS010000005">
    <property type="protein sequence ID" value="MCH7398012.1"/>
    <property type="molecule type" value="Genomic_DNA"/>
</dbReference>
<keyword evidence="3" id="KW-1185">Reference proteome</keyword>
<sequence length="227" mass="25981">MQSFDLEKTSRKYFLLSLLLLLSVLQPVLAQQTPQKIPIPTEFLIGNNRMFYQMVVKRKFTSESNFGILSVSSLSVSYQNDLDELDMAIPVLMTYQVYKGFGLVSGITVNNSVGVAPLIGAQHSFTNKKWVSVTIFSAFLNESKNIELFGIYEYKPQLSQSTNLYSRIQFMYIHNTKDNHHARSFIQFRAGLKKQDFNFGLAANLDQYGVQKTFKPNYGLFVGWAFY</sequence>
<organism evidence="2 3">
    <name type="scientific">Belliella calami</name>
    <dbReference type="NCBI Taxonomy" id="2923436"/>
    <lineage>
        <taxon>Bacteria</taxon>
        <taxon>Pseudomonadati</taxon>
        <taxon>Bacteroidota</taxon>
        <taxon>Cytophagia</taxon>
        <taxon>Cytophagales</taxon>
        <taxon>Cyclobacteriaceae</taxon>
        <taxon>Belliella</taxon>
    </lineage>
</organism>
<evidence type="ECO:0000313" key="2">
    <source>
        <dbReference type="EMBL" id="MCH7398012.1"/>
    </source>
</evidence>
<evidence type="ECO:0000313" key="3">
    <source>
        <dbReference type="Proteomes" id="UP001165488"/>
    </source>
</evidence>
<dbReference type="Proteomes" id="UP001165488">
    <property type="component" value="Unassembled WGS sequence"/>
</dbReference>
<feature type="chain" id="PRO_5045207833" description="MetA-pathway of phenol degradation" evidence="1">
    <location>
        <begin position="31"/>
        <end position="227"/>
    </location>
</feature>
<keyword evidence="1" id="KW-0732">Signal</keyword>
<protein>
    <recommendedName>
        <fullName evidence="4">MetA-pathway of phenol degradation</fullName>
    </recommendedName>
</protein>
<reference evidence="2" key="1">
    <citation type="submission" date="2022-03" db="EMBL/GenBank/DDBJ databases">
        <title>De novo assembled genomes of Belliella spp. (Cyclobacteriaceae) strains.</title>
        <authorList>
            <person name="Szabo A."/>
            <person name="Korponai K."/>
            <person name="Felfoldi T."/>
        </authorList>
    </citation>
    <scope>NUCLEOTIDE SEQUENCE</scope>
    <source>
        <strain evidence="2">DSM 107340</strain>
    </source>
</reference>
<comment type="caution">
    <text evidence="2">The sequence shown here is derived from an EMBL/GenBank/DDBJ whole genome shotgun (WGS) entry which is preliminary data.</text>
</comment>
<evidence type="ECO:0000256" key="1">
    <source>
        <dbReference type="SAM" id="SignalP"/>
    </source>
</evidence>
<accession>A0ABS9UN04</accession>